<accession>A0A0G4F917</accession>
<dbReference type="Proteomes" id="UP000041254">
    <property type="component" value="Unassembled WGS sequence"/>
</dbReference>
<dbReference type="Pfam" id="PF07714">
    <property type="entry name" value="PK_Tyr_Ser-Thr"/>
    <property type="match status" value="1"/>
</dbReference>
<dbReference type="InterPro" id="IPR013761">
    <property type="entry name" value="SAM/pointed_sf"/>
</dbReference>
<dbReference type="Gene3D" id="1.10.510.10">
    <property type="entry name" value="Transferase(Phosphotransferase) domain 1"/>
    <property type="match status" value="1"/>
</dbReference>
<protein>
    <recommendedName>
        <fullName evidence="11">Protein kinase domain-containing protein</fullName>
    </recommendedName>
</protein>
<dbReference type="Pfam" id="PF02493">
    <property type="entry name" value="MORN"/>
    <property type="match status" value="5"/>
</dbReference>
<dbReference type="InterPro" id="IPR051681">
    <property type="entry name" value="Ser/Thr_Kinases-Pseudokinases"/>
</dbReference>
<dbReference type="InterPro" id="IPR011009">
    <property type="entry name" value="Kinase-like_dom_sf"/>
</dbReference>
<dbReference type="InterPro" id="IPR003409">
    <property type="entry name" value="MORN"/>
</dbReference>
<feature type="compositionally biased region" description="Low complexity" evidence="6">
    <location>
        <begin position="301"/>
        <end position="314"/>
    </location>
</feature>
<keyword evidence="2" id="KW-0677">Repeat</keyword>
<dbReference type="PhylomeDB" id="A0A0G4F917"/>
<dbReference type="CDD" id="cd13999">
    <property type="entry name" value="STKc_MAP3K-like"/>
    <property type="match status" value="1"/>
</dbReference>
<dbReference type="Gene3D" id="1.10.150.50">
    <property type="entry name" value="Transcription Factor, Ets-1"/>
    <property type="match status" value="1"/>
</dbReference>
<feature type="compositionally biased region" description="Low complexity" evidence="6">
    <location>
        <begin position="161"/>
        <end position="206"/>
    </location>
</feature>
<gene>
    <name evidence="9" type="ORF">Vbra_14742</name>
</gene>
<dbReference type="OMA" id="EHHDNNI"/>
<feature type="domain" description="SAM" evidence="8">
    <location>
        <begin position="323"/>
        <end position="387"/>
    </location>
</feature>
<dbReference type="OrthoDB" id="312720at2759"/>
<dbReference type="PROSITE" id="PS00108">
    <property type="entry name" value="PROTEIN_KINASE_ST"/>
    <property type="match status" value="1"/>
</dbReference>
<dbReference type="InterPro" id="IPR001245">
    <property type="entry name" value="Ser-Thr/Tyr_kinase_cat_dom"/>
</dbReference>
<keyword evidence="10" id="KW-1185">Reference proteome</keyword>
<dbReference type="PANTHER" id="PTHR44329:SF298">
    <property type="entry name" value="MIXED LINEAGE KINASE DOMAIN-LIKE PROTEIN"/>
    <property type="match status" value="1"/>
</dbReference>
<dbReference type="SUPFAM" id="SSF82185">
    <property type="entry name" value="Histone H3 K4-specific methyltransferase SET7/9 N-terminal domain"/>
    <property type="match status" value="1"/>
</dbReference>
<evidence type="ECO:0000256" key="1">
    <source>
        <dbReference type="ARBA" id="ARBA00022527"/>
    </source>
</evidence>
<dbReference type="InterPro" id="IPR017441">
    <property type="entry name" value="Protein_kinase_ATP_BS"/>
</dbReference>
<dbReference type="PRINTS" id="PR00109">
    <property type="entry name" value="TYRKINASE"/>
</dbReference>
<evidence type="ECO:0000256" key="2">
    <source>
        <dbReference type="ARBA" id="ARBA00022737"/>
    </source>
</evidence>
<feature type="compositionally biased region" description="Basic and acidic residues" evidence="6">
    <location>
        <begin position="236"/>
        <end position="249"/>
    </location>
</feature>
<feature type="region of interest" description="Disordered" evidence="6">
    <location>
        <begin position="140"/>
        <end position="318"/>
    </location>
</feature>
<keyword evidence="1" id="KW-0723">Serine/threonine-protein kinase</keyword>
<organism evidence="9 10">
    <name type="scientific">Vitrella brassicaformis (strain CCMP3155)</name>
    <dbReference type="NCBI Taxonomy" id="1169540"/>
    <lineage>
        <taxon>Eukaryota</taxon>
        <taxon>Sar</taxon>
        <taxon>Alveolata</taxon>
        <taxon>Colpodellida</taxon>
        <taxon>Vitrellaceae</taxon>
        <taxon>Vitrella</taxon>
    </lineage>
</organism>
<feature type="domain" description="Protein kinase" evidence="7">
    <location>
        <begin position="417"/>
        <end position="688"/>
    </location>
</feature>
<keyword evidence="3 5" id="KW-0547">Nucleotide-binding</keyword>
<dbReference type="SMART" id="SM00220">
    <property type="entry name" value="S_TKc"/>
    <property type="match status" value="1"/>
</dbReference>
<dbReference type="Pfam" id="PF07647">
    <property type="entry name" value="SAM_2"/>
    <property type="match status" value="1"/>
</dbReference>
<name>A0A0G4F917_VITBC</name>
<dbReference type="Gene3D" id="2.20.110.10">
    <property type="entry name" value="Histone H3 K4-specific methyltransferase SET7/9 N-terminal domain"/>
    <property type="match status" value="1"/>
</dbReference>
<dbReference type="EMBL" id="CDMY01000387">
    <property type="protein sequence ID" value="CEM08830.1"/>
    <property type="molecule type" value="Genomic_DNA"/>
</dbReference>
<dbReference type="InterPro" id="IPR000719">
    <property type="entry name" value="Prot_kinase_dom"/>
</dbReference>
<dbReference type="InterPro" id="IPR001660">
    <property type="entry name" value="SAM"/>
</dbReference>
<dbReference type="InParanoid" id="A0A0G4F917"/>
<proteinExistence type="predicted"/>
<dbReference type="PANTHER" id="PTHR44329">
    <property type="entry name" value="SERINE/THREONINE-PROTEIN KINASE TNNI3K-RELATED"/>
    <property type="match status" value="1"/>
</dbReference>
<dbReference type="PROSITE" id="PS50011">
    <property type="entry name" value="PROTEIN_KINASE_DOM"/>
    <property type="match status" value="1"/>
</dbReference>
<dbReference type="PROSITE" id="PS50105">
    <property type="entry name" value="SAM_DOMAIN"/>
    <property type="match status" value="1"/>
</dbReference>
<dbReference type="Gene3D" id="3.30.200.20">
    <property type="entry name" value="Phosphorylase Kinase, domain 1"/>
    <property type="match status" value="1"/>
</dbReference>
<evidence type="ECO:0000256" key="6">
    <source>
        <dbReference type="SAM" id="MobiDB-lite"/>
    </source>
</evidence>
<dbReference type="GO" id="GO:0004674">
    <property type="term" value="F:protein serine/threonine kinase activity"/>
    <property type="evidence" value="ECO:0007669"/>
    <property type="project" value="UniProtKB-KW"/>
</dbReference>
<dbReference type="SMART" id="SM00454">
    <property type="entry name" value="SAM"/>
    <property type="match status" value="1"/>
</dbReference>
<dbReference type="InterPro" id="IPR008271">
    <property type="entry name" value="Ser/Thr_kinase_AS"/>
</dbReference>
<keyword evidence="4 5" id="KW-0067">ATP-binding</keyword>
<evidence type="ECO:0000256" key="3">
    <source>
        <dbReference type="ARBA" id="ARBA00022741"/>
    </source>
</evidence>
<evidence type="ECO:0000259" key="8">
    <source>
        <dbReference type="PROSITE" id="PS50105"/>
    </source>
</evidence>
<evidence type="ECO:0000256" key="4">
    <source>
        <dbReference type="ARBA" id="ARBA00022840"/>
    </source>
</evidence>
<keyword evidence="1" id="KW-0808">Transferase</keyword>
<reference evidence="9 10" key="1">
    <citation type="submission" date="2014-11" db="EMBL/GenBank/DDBJ databases">
        <authorList>
            <person name="Zhu J."/>
            <person name="Qi W."/>
            <person name="Song R."/>
        </authorList>
    </citation>
    <scope>NUCLEOTIDE SEQUENCE [LARGE SCALE GENOMIC DNA]</scope>
</reference>
<evidence type="ECO:0008006" key="11">
    <source>
        <dbReference type="Google" id="ProtNLM"/>
    </source>
</evidence>
<dbReference type="GO" id="GO:0005524">
    <property type="term" value="F:ATP binding"/>
    <property type="evidence" value="ECO:0007669"/>
    <property type="project" value="UniProtKB-UniRule"/>
</dbReference>
<dbReference type="AlphaFoldDB" id="A0A0G4F917"/>
<sequence length="724" mass="80040">MGNETSQSAKRVITYNNGDRYHGESIQRLRHGYGIYQYRIGDRYEGEWFRDRKHGYGTFFLANGDVYSGQWNEDRRHGRGISIHANWDRYEGEYRNDLRCGWGMLAEQSGTFYGQFRDNVKHGHGVHLSAAGDVFGETWHSGERKSRTPLEQMVPFPPLPSSAHAAKAKGAAISGTAPCSQSSGRLSPSQPQSQSAAATLPSSTLRRVTPSASSSRHQNDADASPSETVGQPLKPSAHDQLAEGEREGEGGVSEASPDERNGVDGSTGEEQSESAPSPPMDARDTGAQPVPREQQEREHASVASVVSTTASSHTQPHSSIVSWTVGEVCRWLSLLGLGHLTSRFIEHHITGQELFDLTDSELIEELGIDKLAHRQILLQASQNLMRYEVKRQAKKIAWTDIIEDRVLRPYIIPHEQLKRLKMIGEGGFGRVYLGEWAGNEVALKEFRRTGIEEARVLREFATEVSTLAQLRHPNIALFMGICVEAKYQCIVSEYVGNGSLFDLLHRRHQKLQQLSLLQICQGICSAMAYLHGLGIIHCDLKSSNILLDYSLNPKLCDFGLALNLLRQRSSKHRGRVGTPHWMAPEVLRGAECTPAADVYSFGILLWEMLGVKIPYVALSVPQIVAAVGWGKKTPGSLPDAPRRLSIIMRACMNDDPSKRPDFKKLLNVFGDMLEECCDRRCSVDQAFLDGYGNLEHHLSGSHALSLRSASAMAAAANRSSLSVA</sequence>
<dbReference type="VEuPathDB" id="CryptoDB:Vbra_14742"/>
<evidence type="ECO:0000256" key="5">
    <source>
        <dbReference type="PROSITE-ProRule" id="PRU10141"/>
    </source>
</evidence>
<dbReference type="STRING" id="1169540.A0A0G4F917"/>
<dbReference type="SMART" id="SM00698">
    <property type="entry name" value="MORN"/>
    <property type="match status" value="5"/>
</dbReference>
<dbReference type="PROSITE" id="PS00107">
    <property type="entry name" value="PROTEIN_KINASE_ATP"/>
    <property type="match status" value="1"/>
</dbReference>
<evidence type="ECO:0000313" key="10">
    <source>
        <dbReference type="Proteomes" id="UP000041254"/>
    </source>
</evidence>
<feature type="binding site" evidence="5">
    <location>
        <position position="444"/>
    </location>
    <ligand>
        <name>ATP</name>
        <dbReference type="ChEBI" id="CHEBI:30616"/>
    </ligand>
</feature>
<evidence type="ECO:0000259" key="7">
    <source>
        <dbReference type="PROSITE" id="PS50011"/>
    </source>
</evidence>
<dbReference type="SUPFAM" id="SSF47769">
    <property type="entry name" value="SAM/Pointed domain"/>
    <property type="match status" value="1"/>
</dbReference>
<dbReference type="SUPFAM" id="SSF56112">
    <property type="entry name" value="Protein kinase-like (PK-like)"/>
    <property type="match status" value="1"/>
</dbReference>
<keyword evidence="1" id="KW-0418">Kinase</keyword>
<evidence type="ECO:0000313" key="9">
    <source>
        <dbReference type="EMBL" id="CEM08830.1"/>
    </source>
</evidence>